<dbReference type="PROSITE" id="PS50096">
    <property type="entry name" value="IQ"/>
    <property type="match status" value="1"/>
</dbReference>
<dbReference type="GO" id="GO:0003724">
    <property type="term" value="F:RNA helicase activity"/>
    <property type="evidence" value="ECO:0007669"/>
    <property type="project" value="InterPro"/>
</dbReference>
<dbReference type="PIRSF" id="PIRSF005198">
    <property type="entry name" value="Antiviral_helicase_SKI2"/>
    <property type="match status" value="1"/>
</dbReference>
<evidence type="ECO:0000256" key="5">
    <source>
        <dbReference type="ARBA" id="ARBA00022840"/>
    </source>
</evidence>
<organism evidence="10 11">
    <name type="scientific">Rhodosorus marinus</name>
    <dbReference type="NCBI Taxonomy" id="101924"/>
    <lineage>
        <taxon>Eukaryota</taxon>
        <taxon>Rhodophyta</taxon>
        <taxon>Stylonematophyceae</taxon>
        <taxon>Stylonematales</taxon>
        <taxon>Stylonemataceae</taxon>
        <taxon>Rhodosorus</taxon>
    </lineage>
</organism>
<gene>
    <name evidence="10" type="ORF">NDN08_003913</name>
</gene>
<dbReference type="GO" id="GO:0005634">
    <property type="term" value="C:nucleus"/>
    <property type="evidence" value="ECO:0007669"/>
    <property type="project" value="UniProtKB-SubCell"/>
</dbReference>
<dbReference type="FunFam" id="3.40.50.300:FF:000083">
    <property type="entry name" value="ATP-dependent RNA helicase DOB1"/>
    <property type="match status" value="1"/>
</dbReference>
<dbReference type="InterPro" id="IPR001650">
    <property type="entry name" value="Helicase_C-like"/>
</dbReference>
<accession>A0AAV8UKC1</accession>
<evidence type="ECO:0008006" key="12">
    <source>
        <dbReference type="Google" id="ProtNLM"/>
    </source>
</evidence>
<dbReference type="GO" id="GO:0016787">
    <property type="term" value="F:hydrolase activity"/>
    <property type="evidence" value="ECO:0007669"/>
    <property type="project" value="UniProtKB-KW"/>
</dbReference>
<evidence type="ECO:0000313" key="11">
    <source>
        <dbReference type="Proteomes" id="UP001157974"/>
    </source>
</evidence>
<dbReference type="GO" id="GO:0006401">
    <property type="term" value="P:RNA catabolic process"/>
    <property type="evidence" value="ECO:0007669"/>
    <property type="project" value="InterPro"/>
</dbReference>
<dbReference type="EMBL" id="JAMWBK010000010">
    <property type="protein sequence ID" value="KAJ8901707.1"/>
    <property type="molecule type" value="Genomic_DNA"/>
</dbReference>
<keyword evidence="11" id="KW-1185">Reference proteome</keyword>
<dbReference type="AlphaFoldDB" id="A0AAV8UKC1"/>
<dbReference type="InterPro" id="IPR048392">
    <property type="entry name" value="MTR4-like_stalk"/>
</dbReference>
<dbReference type="Gene3D" id="2.40.30.300">
    <property type="match status" value="1"/>
</dbReference>
<dbReference type="Pfam" id="PF21408">
    <property type="entry name" value="MTR4-like_stalk"/>
    <property type="match status" value="1"/>
</dbReference>
<dbReference type="Pfam" id="PF00270">
    <property type="entry name" value="DEAD"/>
    <property type="match status" value="1"/>
</dbReference>
<dbReference type="SMART" id="SM00487">
    <property type="entry name" value="DEXDc"/>
    <property type="match status" value="1"/>
</dbReference>
<feature type="domain" description="Helicase C-terminal" evidence="9">
    <location>
        <begin position="372"/>
        <end position="570"/>
    </location>
</feature>
<dbReference type="Gene3D" id="3.40.50.300">
    <property type="entry name" value="P-loop containing nucleotide triphosphate hydrolases"/>
    <property type="match status" value="2"/>
</dbReference>
<dbReference type="InterPro" id="IPR016438">
    <property type="entry name" value="SKI2-like"/>
</dbReference>
<dbReference type="Pfam" id="PF13234">
    <property type="entry name" value="MTR4_beta-barrel"/>
    <property type="match status" value="1"/>
</dbReference>
<keyword evidence="4" id="KW-0347">Helicase</keyword>
<dbReference type="InterPro" id="IPR011545">
    <property type="entry name" value="DEAD/DEAH_box_helicase_dom"/>
</dbReference>
<dbReference type="InterPro" id="IPR012961">
    <property type="entry name" value="Ski2/MTR4_C"/>
</dbReference>
<feature type="domain" description="Helicase ATP-binding" evidence="8">
    <location>
        <begin position="144"/>
        <end position="300"/>
    </location>
</feature>
<reference evidence="10 11" key="1">
    <citation type="journal article" date="2023" name="Nat. Commun.">
        <title>Origin of minicircular mitochondrial genomes in red algae.</title>
        <authorList>
            <person name="Lee Y."/>
            <person name="Cho C.H."/>
            <person name="Lee Y.M."/>
            <person name="Park S.I."/>
            <person name="Yang J.H."/>
            <person name="West J.A."/>
            <person name="Bhattacharya D."/>
            <person name="Yoon H.S."/>
        </authorList>
    </citation>
    <scope>NUCLEOTIDE SEQUENCE [LARGE SCALE GENOMIC DNA]</scope>
    <source>
        <strain evidence="10 11">CCMP1338</strain>
        <tissue evidence="10">Whole cell</tissue>
    </source>
</reference>
<feature type="compositionally biased region" description="Basic and acidic residues" evidence="7">
    <location>
        <begin position="63"/>
        <end position="85"/>
    </location>
</feature>
<dbReference type="SUPFAM" id="SSF52540">
    <property type="entry name" value="P-loop containing nucleoside triphosphate hydrolases"/>
    <property type="match status" value="1"/>
</dbReference>
<keyword evidence="3" id="KW-0378">Hydrolase</keyword>
<dbReference type="CDD" id="cd13154">
    <property type="entry name" value="KOW_Mtr4"/>
    <property type="match status" value="1"/>
</dbReference>
<dbReference type="PROSITE" id="PS51194">
    <property type="entry name" value="HELICASE_CTER"/>
    <property type="match status" value="1"/>
</dbReference>
<dbReference type="PROSITE" id="PS51192">
    <property type="entry name" value="HELICASE_ATP_BIND_1"/>
    <property type="match status" value="1"/>
</dbReference>
<dbReference type="CDD" id="cd18795">
    <property type="entry name" value="SF2_C_Ski2"/>
    <property type="match status" value="1"/>
</dbReference>
<dbReference type="GO" id="GO:0000460">
    <property type="term" value="P:maturation of 5.8S rRNA"/>
    <property type="evidence" value="ECO:0007669"/>
    <property type="project" value="TreeGrafter"/>
</dbReference>
<evidence type="ECO:0000256" key="3">
    <source>
        <dbReference type="ARBA" id="ARBA00022801"/>
    </source>
</evidence>
<evidence type="ECO:0000259" key="9">
    <source>
        <dbReference type="PROSITE" id="PS51194"/>
    </source>
</evidence>
<dbReference type="Pfam" id="PF00271">
    <property type="entry name" value="Helicase_C"/>
    <property type="match status" value="1"/>
</dbReference>
<dbReference type="Proteomes" id="UP001157974">
    <property type="component" value="Unassembled WGS sequence"/>
</dbReference>
<dbReference type="SMART" id="SM00490">
    <property type="entry name" value="HELICc"/>
    <property type="match status" value="1"/>
</dbReference>
<evidence type="ECO:0000256" key="7">
    <source>
        <dbReference type="SAM" id="MobiDB-lite"/>
    </source>
</evidence>
<dbReference type="InterPro" id="IPR050699">
    <property type="entry name" value="RNA-DNA_Helicase"/>
</dbReference>
<evidence type="ECO:0000256" key="1">
    <source>
        <dbReference type="ARBA" id="ARBA00004123"/>
    </source>
</evidence>
<dbReference type="FunFam" id="3.40.50.300:FF:000141">
    <property type="entry name" value="ATP-dependent RNA helicase DOB1"/>
    <property type="match status" value="1"/>
</dbReference>
<feature type="compositionally biased region" description="Polar residues" evidence="7">
    <location>
        <begin position="12"/>
        <end position="30"/>
    </location>
</feature>
<dbReference type="FunFam" id="2.40.30.300:FF:000001">
    <property type="entry name" value="Mtr4 exosome RNA helicase"/>
    <property type="match status" value="1"/>
</dbReference>
<evidence type="ECO:0000256" key="2">
    <source>
        <dbReference type="ARBA" id="ARBA00022741"/>
    </source>
</evidence>
<dbReference type="SMART" id="SM01142">
    <property type="entry name" value="DSHCT"/>
    <property type="match status" value="1"/>
</dbReference>
<dbReference type="InterPro" id="IPR014001">
    <property type="entry name" value="Helicase_ATP-bd"/>
</dbReference>
<dbReference type="GO" id="GO:0005524">
    <property type="term" value="F:ATP binding"/>
    <property type="evidence" value="ECO:0007669"/>
    <property type="project" value="UniProtKB-KW"/>
</dbReference>
<dbReference type="InterPro" id="IPR025696">
    <property type="entry name" value="Beta-barrel_MTR4"/>
</dbReference>
<dbReference type="PANTHER" id="PTHR12131:SF7">
    <property type="entry name" value="EXOSOME RNA HELICASE MTR4"/>
    <property type="match status" value="1"/>
</dbReference>
<keyword evidence="5" id="KW-0067">ATP-binding</keyword>
<proteinExistence type="predicted"/>
<evidence type="ECO:0000313" key="10">
    <source>
        <dbReference type="EMBL" id="KAJ8901707.1"/>
    </source>
</evidence>
<dbReference type="InterPro" id="IPR027417">
    <property type="entry name" value="P-loop_NTPase"/>
</dbReference>
<keyword evidence="6" id="KW-0539">Nucleus</keyword>
<feature type="compositionally biased region" description="Acidic residues" evidence="7">
    <location>
        <begin position="49"/>
        <end position="62"/>
    </location>
</feature>
<keyword evidence="2" id="KW-0547">Nucleotide-binding</keyword>
<dbReference type="GO" id="GO:0003723">
    <property type="term" value="F:RNA binding"/>
    <property type="evidence" value="ECO:0007669"/>
    <property type="project" value="InterPro"/>
</dbReference>
<comment type="subcellular location">
    <subcellularLocation>
        <location evidence="1">Nucleus</location>
    </subcellularLocation>
</comment>
<protein>
    <recommendedName>
        <fullName evidence="12">ATP-dependent RNA helicase DOB1</fullName>
    </recommendedName>
</protein>
<evidence type="ECO:0000256" key="6">
    <source>
        <dbReference type="ARBA" id="ARBA00023242"/>
    </source>
</evidence>
<evidence type="ECO:0000256" key="4">
    <source>
        <dbReference type="ARBA" id="ARBA00022806"/>
    </source>
</evidence>
<dbReference type="Gene3D" id="1.10.3380.30">
    <property type="match status" value="1"/>
</dbReference>
<dbReference type="CDD" id="cd18024">
    <property type="entry name" value="DEXHc_Mtr4-like"/>
    <property type="match status" value="1"/>
</dbReference>
<feature type="region of interest" description="Disordered" evidence="7">
    <location>
        <begin position="1"/>
        <end position="87"/>
    </location>
</feature>
<dbReference type="PANTHER" id="PTHR12131">
    <property type="entry name" value="ATP-DEPENDENT RNA AND DNA HELICASE"/>
    <property type="match status" value="1"/>
</dbReference>
<evidence type="ECO:0000259" key="8">
    <source>
        <dbReference type="PROSITE" id="PS51192"/>
    </source>
</evidence>
<name>A0AAV8UKC1_9RHOD</name>
<dbReference type="Pfam" id="PF08148">
    <property type="entry name" value="DSHCT"/>
    <property type="match status" value="1"/>
</dbReference>
<comment type="caution">
    <text evidence="10">The sequence shown here is derived from an EMBL/GenBank/DDBJ whole genome shotgun (WGS) entry which is preliminary data.</text>
</comment>
<sequence length="1048" mass="118662">MDLESFDVFDQTPDTNTGVETGETAAQASSGLAKDDDAEEKRKRKHDDLDEVVEIDDDDDDEKEQKVIKLDENGDDSLKPRERPRSYGLKIPEYENNSTCTHDLSLPSGRDQDSYDFDDLENMKVTDPAKKYKFTLDAFQAEAVKCIEREESVLVSAHTSAGKTVVAEYAIAKSLRNKQRVIYTSPIKALSNQKYRELQEEFDDVGLMTGDITINPNSSCLVMTTEILRSMLYRGSEVVREIAWVIFDEVHYMRDKERGVVWEEAIIMVPKNVRFVFLSATIPNAQEFSEWIAEIKQEPCHTIYTSMRPVPLQHYMFPAGGDGLHFVVDEKGRFREENFSKALSQIEGGANEKGDADAAKKSRMKNRKGSSDVYKVVKLIRDRNYDPVIVFAFSRRDCESLALQMSKLEFTDDEEKRLIAEVFTHAIDSLSEEDQRLPQLTAALPLLQRGIGIHHSGLLPILKEVVEILFGEGLIKALFATETFSMGLNMPAKTVVFVAARKFDGESFRWLTGGEYIQMSGRAGRRGLDERGITILMFDEKMEPEQAKKILKGNTDPLKSSFHLGYNMLLNLLRADEADPQYIISKSFAQFQADRALPDAEAKLVSLEDSKAKIDLSGFENDISEYTSLVSQKDSLFQEIRSYVFKPQYIVPFLQPGRLVKVTDFEPLSEYGWGVIINFTKRTKPSKNSSGQGDRYIVDVLLNCDPTSLGGTSMRVRPREPKQAGEWAVIPCSLKMFERISAVRVYIPKDLKPKDNRLAVGKSVMEVEKRFSEVVPELDPKEDQSINEDNFSTLLRKLETVEDKLSASSLKTSVEAEGKDFEGMLKLYKEKEKIEEDLKATKRMVKLARGHIMKDELKRMKRVLRRAGFISHGDVVEMKGRTACEINTADELVITELMLGGNFNEMAPEVVVALLSCFVFDERSDESLVLQPHLQKALNLLREVATRIGVITQECKIPLDIEEYVQSFEPGAMPVMYEWASGKSFVEVCKMTTMFEGSIIRCMRRLEELLLQLRAAAKSIGNTELQEKFEAGSEKLKRGVAFQASLYL</sequence>